<feature type="domain" description="Indole-3-glycerol phosphate synthase" evidence="9">
    <location>
        <begin position="9"/>
        <end position="271"/>
    </location>
</feature>
<keyword evidence="4 8" id="KW-0210">Decarboxylase</keyword>
<evidence type="ECO:0000256" key="5">
    <source>
        <dbReference type="ARBA" id="ARBA00022822"/>
    </source>
</evidence>
<dbReference type="CDD" id="cd00331">
    <property type="entry name" value="IGPS"/>
    <property type="match status" value="1"/>
</dbReference>
<evidence type="ECO:0000259" key="9">
    <source>
        <dbReference type="Pfam" id="PF00218"/>
    </source>
</evidence>
<keyword evidence="5 8" id="KW-0822">Tryptophan biosynthesis</keyword>
<keyword evidence="11" id="KW-1185">Reference proteome</keyword>
<protein>
    <recommendedName>
        <fullName evidence="8">Indole-3-glycerol phosphate synthase</fullName>
        <shortName evidence="8">IGPS</shortName>
        <ecNumber evidence="8">4.1.1.48</ecNumber>
    </recommendedName>
</protein>
<reference evidence="10" key="1">
    <citation type="submission" date="2021-12" db="EMBL/GenBank/DDBJ databases">
        <title>taxonomy of Moraxella sp. ZY201224.</title>
        <authorList>
            <person name="Li F."/>
        </authorList>
    </citation>
    <scope>NUCLEOTIDE SEQUENCE</scope>
    <source>
        <strain evidence="10">ZY201224</strain>
    </source>
</reference>
<keyword evidence="7 8" id="KW-0456">Lyase</keyword>
<evidence type="ECO:0000256" key="1">
    <source>
        <dbReference type="ARBA" id="ARBA00001633"/>
    </source>
</evidence>
<evidence type="ECO:0000313" key="11">
    <source>
        <dbReference type="Proteomes" id="UP001063782"/>
    </source>
</evidence>
<dbReference type="InterPro" id="IPR011060">
    <property type="entry name" value="RibuloseP-bd_barrel"/>
</dbReference>
<dbReference type="InterPro" id="IPR001468">
    <property type="entry name" value="Indole-3-GlycerolPSynthase_CS"/>
</dbReference>
<evidence type="ECO:0000256" key="4">
    <source>
        <dbReference type="ARBA" id="ARBA00022793"/>
    </source>
</evidence>
<dbReference type="PROSITE" id="PS00614">
    <property type="entry name" value="IGPS"/>
    <property type="match status" value="1"/>
</dbReference>
<dbReference type="RefSeq" id="WP_263077400.1">
    <property type="nucleotide sequence ID" value="NZ_CP089977.1"/>
</dbReference>
<dbReference type="InterPro" id="IPR045186">
    <property type="entry name" value="Indole-3-glycerol_P_synth"/>
</dbReference>
<dbReference type="NCBIfam" id="NF001377">
    <property type="entry name" value="PRK00278.2-4"/>
    <property type="match status" value="1"/>
</dbReference>
<comment type="catalytic activity">
    <reaction evidence="1 8">
        <text>1-(2-carboxyphenylamino)-1-deoxy-D-ribulose 5-phosphate + H(+) = (1S,2R)-1-C-(indol-3-yl)glycerol 3-phosphate + CO2 + H2O</text>
        <dbReference type="Rhea" id="RHEA:23476"/>
        <dbReference type="ChEBI" id="CHEBI:15377"/>
        <dbReference type="ChEBI" id="CHEBI:15378"/>
        <dbReference type="ChEBI" id="CHEBI:16526"/>
        <dbReference type="ChEBI" id="CHEBI:58613"/>
        <dbReference type="ChEBI" id="CHEBI:58866"/>
        <dbReference type="EC" id="4.1.1.48"/>
    </reaction>
</comment>
<dbReference type="SUPFAM" id="SSF51366">
    <property type="entry name" value="Ribulose-phoshate binding barrel"/>
    <property type="match status" value="1"/>
</dbReference>
<keyword evidence="3 8" id="KW-0028">Amino-acid biosynthesis</keyword>
<evidence type="ECO:0000256" key="7">
    <source>
        <dbReference type="ARBA" id="ARBA00023239"/>
    </source>
</evidence>
<gene>
    <name evidence="8 10" type="primary">trpC</name>
    <name evidence="10" type="ORF">LU297_00290</name>
</gene>
<evidence type="ECO:0000256" key="2">
    <source>
        <dbReference type="ARBA" id="ARBA00004696"/>
    </source>
</evidence>
<sequence length="275" mass="30157">MMTNTPSILKKIVATKHEEVAIAKQHHTIDELLAVAKTRTMRGFANALRAVKVADGKIGVIAEIKQASPSKGVICQNFDPVVAAQGYQKAGASCLSVLTDQMYFLGHDDYLIAARQACTLPVLRKDFMVDEYQIVQSAAIGADCILLIMACLDDDTVAKLHHTAITLGLDVLIEIHTQEELDRALQLPRSSHNIYGINNRNLNTFEVDLAHSIRLSQHLFEVLGDDALVVSESGLNDANDIHLMQNNGIHHFLIGEQFMKTDDAGNALHTLLTTI</sequence>
<evidence type="ECO:0000256" key="6">
    <source>
        <dbReference type="ARBA" id="ARBA00023141"/>
    </source>
</evidence>
<comment type="pathway">
    <text evidence="2 8">Amino-acid biosynthesis; L-tryptophan biosynthesis; L-tryptophan from chorismate: step 4/5.</text>
</comment>
<dbReference type="PANTHER" id="PTHR22854:SF2">
    <property type="entry name" value="INDOLE-3-GLYCEROL-PHOSPHATE SYNTHASE"/>
    <property type="match status" value="1"/>
</dbReference>
<organism evidence="10 11">
    <name type="scientific">Moraxella nasicaprae</name>
    <dbReference type="NCBI Taxonomy" id="2904122"/>
    <lineage>
        <taxon>Bacteria</taxon>
        <taxon>Pseudomonadati</taxon>
        <taxon>Pseudomonadota</taxon>
        <taxon>Gammaproteobacteria</taxon>
        <taxon>Moraxellales</taxon>
        <taxon>Moraxellaceae</taxon>
        <taxon>Moraxella</taxon>
    </lineage>
</organism>
<dbReference type="EC" id="4.1.1.48" evidence="8"/>
<dbReference type="Proteomes" id="UP001063782">
    <property type="component" value="Chromosome"/>
</dbReference>
<comment type="similarity">
    <text evidence="8">Belongs to the TrpC family.</text>
</comment>
<dbReference type="Gene3D" id="3.20.20.70">
    <property type="entry name" value="Aldolase class I"/>
    <property type="match status" value="1"/>
</dbReference>
<accession>A0ABY6F6Y9</accession>
<keyword evidence="6 8" id="KW-0057">Aromatic amino acid biosynthesis</keyword>
<dbReference type="HAMAP" id="MF_00134_B">
    <property type="entry name" value="IGPS_B"/>
    <property type="match status" value="1"/>
</dbReference>
<dbReference type="GO" id="GO:0004425">
    <property type="term" value="F:indole-3-glycerol-phosphate synthase activity"/>
    <property type="evidence" value="ECO:0007669"/>
    <property type="project" value="UniProtKB-EC"/>
</dbReference>
<evidence type="ECO:0000313" key="10">
    <source>
        <dbReference type="EMBL" id="UXZ05875.1"/>
    </source>
</evidence>
<evidence type="ECO:0000256" key="8">
    <source>
        <dbReference type="HAMAP-Rule" id="MF_00134"/>
    </source>
</evidence>
<dbReference type="NCBIfam" id="NF001373">
    <property type="entry name" value="PRK00278.1-6"/>
    <property type="match status" value="1"/>
</dbReference>
<evidence type="ECO:0000256" key="3">
    <source>
        <dbReference type="ARBA" id="ARBA00022605"/>
    </source>
</evidence>
<dbReference type="Pfam" id="PF00218">
    <property type="entry name" value="IGPS"/>
    <property type="match status" value="1"/>
</dbReference>
<proteinExistence type="inferred from homology"/>
<dbReference type="PANTHER" id="PTHR22854">
    <property type="entry name" value="TRYPTOPHAN BIOSYNTHESIS PROTEIN"/>
    <property type="match status" value="1"/>
</dbReference>
<dbReference type="InterPro" id="IPR013798">
    <property type="entry name" value="Indole-3-glycerol_P_synth_dom"/>
</dbReference>
<dbReference type="InterPro" id="IPR013785">
    <property type="entry name" value="Aldolase_TIM"/>
</dbReference>
<dbReference type="EMBL" id="CP089977">
    <property type="protein sequence ID" value="UXZ05875.1"/>
    <property type="molecule type" value="Genomic_DNA"/>
</dbReference>
<name>A0ABY6F6Y9_9GAMM</name>